<dbReference type="PANTHER" id="PTHR30595">
    <property type="entry name" value="GLPR-RELATED TRANSCRIPTIONAL REPRESSOR"/>
    <property type="match status" value="1"/>
</dbReference>
<dbReference type="InterPro" id="IPR038461">
    <property type="entry name" value="Schlafen_AlbA_2_dom_sf"/>
</dbReference>
<evidence type="ECO:0000259" key="1">
    <source>
        <dbReference type="Pfam" id="PF04326"/>
    </source>
</evidence>
<dbReference type="EMBL" id="RKLU01000010">
    <property type="protein sequence ID" value="TQQ78635.1"/>
    <property type="molecule type" value="Genomic_DNA"/>
</dbReference>
<protein>
    <submittedName>
        <fullName evidence="2">ATP-binding protein</fullName>
    </submittedName>
</protein>
<name>A0A8J8P6U3_9EURY</name>
<dbReference type="Pfam" id="PF04326">
    <property type="entry name" value="SLFN_AlbA_2"/>
    <property type="match status" value="1"/>
</dbReference>
<dbReference type="InterPro" id="IPR007421">
    <property type="entry name" value="Schlafen_AlbA_2_dom"/>
</dbReference>
<dbReference type="RefSeq" id="WP_142980668.1">
    <property type="nucleotide sequence ID" value="NZ_RKLU01000010.1"/>
</dbReference>
<dbReference type="GO" id="GO:0005524">
    <property type="term" value="F:ATP binding"/>
    <property type="evidence" value="ECO:0007669"/>
    <property type="project" value="UniProtKB-KW"/>
</dbReference>
<organism evidence="2 3">
    <name type="scientific">Halonotius terrestris</name>
    <dbReference type="NCBI Taxonomy" id="2487750"/>
    <lineage>
        <taxon>Archaea</taxon>
        <taxon>Methanobacteriati</taxon>
        <taxon>Methanobacteriota</taxon>
        <taxon>Stenosarchaea group</taxon>
        <taxon>Halobacteria</taxon>
        <taxon>Halobacteriales</taxon>
        <taxon>Haloferacaceae</taxon>
        <taxon>Halonotius</taxon>
    </lineage>
</organism>
<dbReference type="AlphaFoldDB" id="A0A8J8P6U3"/>
<dbReference type="OrthoDB" id="330936at2157"/>
<dbReference type="PANTHER" id="PTHR30595:SF6">
    <property type="entry name" value="SCHLAFEN ALBA-2 DOMAIN-CONTAINING PROTEIN"/>
    <property type="match status" value="1"/>
</dbReference>
<gene>
    <name evidence="2" type="ORF">EGH24_13520</name>
</gene>
<comment type="caution">
    <text evidence="2">The sequence shown here is derived from an EMBL/GenBank/DDBJ whole genome shotgun (WGS) entry which is preliminary data.</text>
</comment>
<proteinExistence type="predicted"/>
<evidence type="ECO:0000313" key="2">
    <source>
        <dbReference type="EMBL" id="TQQ78635.1"/>
    </source>
</evidence>
<keyword evidence="2" id="KW-0547">Nucleotide-binding</keyword>
<feature type="domain" description="Schlafen AlbA-2" evidence="1">
    <location>
        <begin position="13"/>
        <end position="116"/>
    </location>
</feature>
<reference evidence="2" key="1">
    <citation type="submission" date="2019-02" db="EMBL/GenBank/DDBJ databases">
        <title>Halonotius sp. a new haloarchaeum isolated from saline soil.</title>
        <authorList>
            <person name="Duran-Viseras A."/>
            <person name="Sanchez-Porro C."/>
            <person name="Ventosa A."/>
        </authorList>
    </citation>
    <scope>NUCLEOTIDE SEQUENCE</scope>
    <source>
        <strain evidence="2">F15B</strain>
    </source>
</reference>
<evidence type="ECO:0000313" key="3">
    <source>
        <dbReference type="Proteomes" id="UP000705823"/>
    </source>
</evidence>
<sequence>MNIRERIDCGDPEDSRLEYKSKEVGNQKIALELAAMANSQGGSLILGVRENNDGEPDLIQNVSNPHERVEAVTNVIYDRVEPNLDFNSDTLRVDGDTLVVFTVDQTNTLHSFLNSKIDEPVFPVRRNTRVGYLHGHEVAQHYEASIEGDESDEEYLRLPDGESSNYFLRAPDGHISDICIFSNVYYPGNPVRIDVRAGRLHEVEVEHIFAVLEDLFSLSNGESSFTINQSNAAWIGRGFSNFVHNLRDQKERYSEAEQEYNYNLDLYGNEQAVFISNLDMVYPESTIMIYAGPFVQHEGYRNIAVNFFIDGHPADVRPLIEFSERTGLSLSQAHNVAIPTDGIREPSRIPVKVINKSVRTDVPQSEDHRTVDGVVCVNPFVDNLEFLEQELELEGLSPVTKYECLFAYLRDWDYVDEDNEYEGKRFLVTDWNEFTKGIYANVKEIRFEVNW</sequence>
<keyword evidence="2" id="KW-0067">ATP-binding</keyword>
<dbReference type="Gene3D" id="3.30.950.30">
    <property type="entry name" value="Schlafen, AAA domain"/>
    <property type="match status" value="1"/>
</dbReference>
<dbReference type="Proteomes" id="UP000705823">
    <property type="component" value="Unassembled WGS sequence"/>
</dbReference>
<keyword evidence="3" id="KW-1185">Reference proteome</keyword>
<accession>A0A8J8P6U3</accession>